<dbReference type="Pfam" id="PF00903">
    <property type="entry name" value="Glyoxalase"/>
    <property type="match status" value="1"/>
</dbReference>
<dbReference type="GO" id="GO:0051213">
    <property type="term" value="F:dioxygenase activity"/>
    <property type="evidence" value="ECO:0007669"/>
    <property type="project" value="UniProtKB-KW"/>
</dbReference>
<proteinExistence type="predicted"/>
<dbReference type="Proteomes" id="UP000295344">
    <property type="component" value="Unassembled WGS sequence"/>
</dbReference>
<dbReference type="InterPro" id="IPR004360">
    <property type="entry name" value="Glyas_Fos-R_dOase_dom"/>
</dbReference>
<dbReference type="InterPro" id="IPR037523">
    <property type="entry name" value="VOC_core"/>
</dbReference>
<evidence type="ECO:0000313" key="2">
    <source>
        <dbReference type="EMBL" id="TDS80775.1"/>
    </source>
</evidence>
<comment type="caution">
    <text evidence="2">The sequence shown here is derived from an EMBL/GenBank/DDBJ whole genome shotgun (WGS) entry which is preliminary data.</text>
</comment>
<evidence type="ECO:0000259" key="1">
    <source>
        <dbReference type="PROSITE" id="PS51819"/>
    </source>
</evidence>
<dbReference type="PANTHER" id="PTHR39175:SF1">
    <property type="entry name" value="FAMILY PROTEIN, PUTATIVE (AFU_ORTHOLOGUE AFUA_3G15060)-RELATED"/>
    <property type="match status" value="1"/>
</dbReference>
<gene>
    <name evidence="2" type="ORF">CLV52_1344</name>
</gene>
<dbReference type="OrthoDB" id="9813630at2"/>
<keyword evidence="2" id="KW-0560">Oxidoreductase</keyword>
<organism evidence="2 3">
    <name type="scientific">Amnibacterium kyonggiense</name>
    <dbReference type="NCBI Taxonomy" id="595671"/>
    <lineage>
        <taxon>Bacteria</taxon>
        <taxon>Bacillati</taxon>
        <taxon>Actinomycetota</taxon>
        <taxon>Actinomycetes</taxon>
        <taxon>Micrococcales</taxon>
        <taxon>Microbacteriaceae</taxon>
        <taxon>Amnibacterium</taxon>
    </lineage>
</organism>
<feature type="domain" description="VOC" evidence="1">
    <location>
        <begin position="14"/>
        <end position="128"/>
    </location>
</feature>
<dbReference type="SUPFAM" id="SSF54593">
    <property type="entry name" value="Glyoxalase/Bleomycin resistance protein/Dihydroxybiphenyl dioxygenase"/>
    <property type="match status" value="1"/>
</dbReference>
<dbReference type="EMBL" id="SOAM01000001">
    <property type="protein sequence ID" value="TDS80775.1"/>
    <property type="molecule type" value="Genomic_DNA"/>
</dbReference>
<evidence type="ECO:0000313" key="3">
    <source>
        <dbReference type="Proteomes" id="UP000295344"/>
    </source>
</evidence>
<protein>
    <submittedName>
        <fullName evidence="2">Catechol 2,3-dioxygenase-like lactoylglutathione lyase family enzyme</fullName>
    </submittedName>
</protein>
<dbReference type="GO" id="GO:0016829">
    <property type="term" value="F:lyase activity"/>
    <property type="evidence" value="ECO:0007669"/>
    <property type="project" value="UniProtKB-KW"/>
</dbReference>
<dbReference type="RefSeq" id="WP_133765452.1">
    <property type="nucleotide sequence ID" value="NZ_BAAARP010000001.1"/>
</dbReference>
<dbReference type="Gene3D" id="3.10.180.10">
    <property type="entry name" value="2,3-Dihydroxybiphenyl 1,2-Dioxygenase, domain 1"/>
    <property type="match status" value="1"/>
</dbReference>
<dbReference type="AlphaFoldDB" id="A0A4R7FSD4"/>
<reference evidence="2 3" key="1">
    <citation type="submission" date="2019-03" db="EMBL/GenBank/DDBJ databases">
        <title>Genomic Encyclopedia of Archaeal and Bacterial Type Strains, Phase II (KMG-II): from individual species to whole genera.</title>
        <authorList>
            <person name="Goeker M."/>
        </authorList>
    </citation>
    <scope>NUCLEOTIDE SEQUENCE [LARGE SCALE GENOMIC DNA]</scope>
    <source>
        <strain evidence="2 3">DSM 24782</strain>
    </source>
</reference>
<accession>A0A4R7FSD4</accession>
<dbReference type="InterPro" id="IPR029068">
    <property type="entry name" value="Glyas_Bleomycin-R_OHBP_Dase"/>
</dbReference>
<name>A0A4R7FSD4_9MICO</name>
<keyword evidence="2" id="KW-0456">Lyase</keyword>
<keyword evidence="2" id="KW-0223">Dioxygenase</keyword>
<dbReference type="PANTHER" id="PTHR39175">
    <property type="entry name" value="FAMILY PROTEIN, PUTATIVE (AFU_ORTHOLOGUE AFUA_3G15060)-RELATED"/>
    <property type="match status" value="1"/>
</dbReference>
<dbReference type="PROSITE" id="PS51819">
    <property type="entry name" value="VOC"/>
    <property type="match status" value="1"/>
</dbReference>
<sequence>MPETSDAGRPALVALHHTQLAMPRGGEDAARAFYADALGMLELEKPAVLAARGGCWFRGGGVELHLGVEDPFAPARKAHPGVLVDDVAAVAAALEQAGHAVVWDDAFPGFRRCYAADPFGNRLEFLEPEGD</sequence>
<keyword evidence="3" id="KW-1185">Reference proteome</keyword>